<comment type="caution">
    <text evidence="1">The sequence shown here is derived from an EMBL/GenBank/DDBJ whole genome shotgun (WGS) entry which is preliminary data.</text>
</comment>
<gene>
    <name evidence="1" type="ORF">K1T71_008759</name>
</gene>
<accession>A0ACC1CVM8</accession>
<dbReference type="EMBL" id="CM034401">
    <property type="protein sequence ID" value="KAJ0175600.1"/>
    <property type="molecule type" value="Genomic_DNA"/>
</dbReference>
<dbReference type="Proteomes" id="UP000824533">
    <property type="component" value="Linkage Group LG15"/>
</dbReference>
<keyword evidence="2" id="KW-1185">Reference proteome</keyword>
<name>A0ACC1CVM8_9NEOP</name>
<organism evidence="1 2">
    <name type="scientific">Dendrolimus kikuchii</name>
    <dbReference type="NCBI Taxonomy" id="765133"/>
    <lineage>
        <taxon>Eukaryota</taxon>
        <taxon>Metazoa</taxon>
        <taxon>Ecdysozoa</taxon>
        <taxon>Arthropoda</taxon>
        <taxon>Hexapoda</taxon>
        <taxon>Insecta</taxon>
        <taxon>Pterygota</taxon>
        <taxon>Neoptera</taxon>
        <taxon>Endopterygota</taxon>
        <taxon>Lepidoptera</taxon>
        <taxon>Glossata</taxon>
        <taxon>Ditrysia</taxon>
        <taxon>Bombycoidea</taxon>
        <taxon>Lasiocampidae</taxon>
        <taxon>Dendrolimus</taxon>
    </lineage>
</organism>
<sequence length="297" mass="32425">MCAPDPSLLRACCLLLCLVAGTRQLSITDFVVPKTVEVGNDVELQCNYELGANSSEKNVFVKWWRTPPPSSGEDRKQLYQRGPDHQARSLQHEIALNIKENDTIVLLDVKPFASGIFECEVYDGDEVRSSQELIVFTKGSGPQLNVTEVEDGPDEDQEVDVLIECSSENAAPLPRLDITIDGKLMNSTERVNGPDETGYYDVFANWTASKSVVKGAEIRCELFYEDEDVAHSPYVDTTTYQPLGAEVSTAEPPVPPPEASATPDSLQNSPSVGGRVQLSAMLFSAMGYAVLLFGGPF</sequence>
<reference evidence="1 2" key="1">
    <citation type="journal article" date="2021" name="Front. Genet.">
        <title>Chromosome-Level Genome Assembly Reveals Significant Gene Expansion in the Toll and IMD Signaling Pathways of Dendrolimus kikuchii.</title>
        <authorList>
            <person name="Zhou J."/>
            <person name="Wu P."/>
            <person name="Xiong Z."/>
            <person name="Liu N."/>
            <person name="Zhao N."/>
            <person name="Ji M."/>
            <person name="Qiu Y."/>
            <person name="Yang B."/>
        </authorList>
    </citation>
    <scope>NUCLEOTIDE SEQUENCE [LARGE SCALE GENOMIC DNA]</scope>
    <source>
        <strain evidence="1">Ann1</strain>
    </source>
</reference>
<evidence type="ECO:0000313" key="1">
    <source>
        <dbReference type="EMBL" id="KAJ0175600.1"/>
    </source>
</evidence>
<protein>
    <submittedName>
        <fullName evidence="1">Uncharacterized protein</fullName>
    </submittedName>
</protein>
<evidence type="ECO:0000313" key="2">
    <source>
        <dbReference type="Proteomes" id="UP000824533"/>
    </source>
</evidence>
<proteinExistence type="predicted"/>